<gene>
    <name evidence="2" type="ORF">KVH43_11370</name>
</gene>
<evidence type="ECO:0000313" key="3">
    <source>
        <dbReference type="Proteomes" id="UP000886818"/>
    </source>
</evidence>
<protein>
    <submittedName>
        <fullName evidence="2">SoxR reducing system RseC family protein</fullName>
    </submittedName>
</protein>
<reference evidence="2" key="1">
    <citation type="submission" date="2021-07" db="EMBL/GenBank/DDBJ databases">
        <title>Complete genome sequence of Crassaminicella sp. 143-21, isolated from a deep-sea hydrothermal vent.</title>
        <authorList>
            <person name="Li X."/>
        </authorList>
    </citation>
    <scope>NUCLEOTIDE SEQUENCE</scope>
    <source>
        <strain evidence="2">143-21</strain>
    </source>
</reference>
<dbReference type="PANTHER" id="PTHR35867:SF1">
    <property type="entry name" value="PROTEIN RSEC"/>
    <property type="match status" value="1"/>
</dbReference>
<feature type="transmembrane region" description="Helical" evidence="1">
    <location>
        <begin position="103"/>
        <end position="122"/>
    </location>
</feature>
<keyword evidence="1" id="KW-1133">Transmembrane helix</keyword>
<dbReference type="RefSeq" id="WP_218282643.1">
    <property type="nucleotide sequence ID" value="NZ_CP078093.1"/>
</dbReference>
<keyword evidence="3" id="KW-1185">Reference proteome</keyword>
<name>A0ABX8RG78_9CLOT</name>
<proteinExistence type="predicted"/>
<accession>A0ABX8RG78</accession>
<dbReference type="InterPro" id="IPR007359">
    <property type="entry name" value="SigmaE_reg_RseC_MucC"/>
</dbReference>
<dbReference type="PIRSF" id="PIRSF004923">
    <property type="entry name" value="RseC"/>
    <property type="match status" value="1"/>
</dbReference>
<dbReference type="Proteomes" id="UP000886818">
    <property type="component" value="Chromosome"/>
</dbReference>
<dbReference type="Pfam" id="PF04246">
    <property type="entry name" value="RseC_MucC"/>
    <property type="match status" value="1"/>
</dbReference>
<dbReference type="InterPro" id="IPR026268">
    <property type="entry name" value="RseC"/>
</dbReference>
<evidence type="ECO:0000256" key="1">
    <source>
        <dbReference type="SAM" id="Phobius"/>
    </source>
</evidence>
<sequence>MIQVGKVIEILDNNRARVLMRKHAACGECGACQHGQENMNLKIIAFNASNAKVGELVEVNLETQNVLGAAFIAYVIPLFALLIGIGGGSYFLKKLGFKDHIELYAMCIGFLLTAITYTGIRLREGSFKKNKKYMPVISKIVGQ</sequence>
<keyword evidence="1" id="KW-0812">Transmembrane</keyword>
<dbReference type="PANTHER" id="PTHR35867">
    <property type="entry name" value="PROTEIN RSEC"/>
    <property type="match status" value="1"/>
</dbReference>
<feature type="transmembrane region" description="Helical" evidence="1">
    <location>
        <begin position="66"/>
        <end position="91"/>
    </location>
</feature>
<dbReference type="EMBL" id="CP078093">
    <property type="protein sequence ID" value="QXM05946.1"/>
    <property type="molecule type" value="Genomic_DNA"/>
</dbReference>
<evidence type="ECO:0000313" key="2">
    <source>
        <dbReference type="EMBL" id="QXM05946.1"/>
    </source>
</evidence>
<organism evidence="2 3">
    <name type="scientific">Crassaminicella indica</name>
    <dbReference type="NCBI Taxonomy" id="2855394"/>
    <lineage>
        <taxon>Bacteria</taxon>
        <taxon>Bacillati</taxon>
        <taxon>Bacillota</taxon>
        <taxon>Clostridia</taxon>
        <taxon>Eubacteriales</taxon>
        <taxon>Clostridiaceae</taxon>
        <taxon>Crassaminicella</taxon>
    </lineage>
</organism>
<keyword evidence="1" id="KW-0472">Membrane</keyword>